<protein>
    <submittedName>
        <fullName evidence="2">Uncharacterized protein</fullName>
    </submittedName>
</protein>
<gene>
    <name evidence="2" type="ORF">KY290_025028</name>
</gene>
<feature type="region of interest" description="Disordered" evidence="1">
    <location>
        <begin position="97"/>
        <end position="144"/>
    </location>
</feature>
<sequence length="144" mass="14812">MVQIKPPKPSYSKEKTLNPNILLYSLLSTLAAASQLSSPSFRRKLPPLAGGSCFSLPLFVAPLSFLSPLFFDKVGSIGETSSSGSSQATAFSPSWLRQAAATSSSGEQQPAAASNSSEQQPAAPASSSSNQPPGETTTSSSSSQ</sequence>
<proteinExistence type="predicted"/>
<keyword evidence="3" id="KW-1185">Reference proteome</keyword>
<feature type="compositionally biased region" description="Low complexity" evidence="1">
    <location>
        <begin position="107"/>
        <end position="144"/>
    </location>
</feature>
<evidence type="ECO:0000313" key="2">
    <source>
        <dbReference type="EMBL" id="KAH0754758.1"/>
    </source>
</evidence>
<accession>A0ABQ7USH2</accession>
<evidence type="ECO:0000313" key="3">
    <source>
        <dbReference type="Proteomes" id="UP000826656"/>
    </source>
</evidence>
<organism evidence="2 3">
    <name type="scientific">Solanum tuberosum</name>
    <name type="common">Potato</name>
    <dbReference type="NCBI Taxonomy" id="4113"/>
    <lineage>
        <taxon>Eukaryota</taxon>
        <taxon>Viridiplantae</taxon>
        <taxon>Streptophyta</taxon>
        <taxon>Embryophyta</taxon>
        <taxon>Tracheophyta</taxon>
        <taxon>Spermatophyta</taxon>
        <taxon>Magnoliopsida</taxon>
        <taxon>eudicotyledons</taxon>
        <taxon>Gunneridae</taxon>
        <taxon>Pentapetalae</taxon>
        <taxon>asterids</taxon>
        <taxon>lamiids</taxon>
        <taxon>Solanales</taxon>
        <taxon>Solanaceae</taxon>
        <taxon>Solanoideae</taxon>
        <taxon>Solaneae</taxon>
        <taxon>Solanum</taxon>
    </lineage>
</organism>
<evidence type="ECO:0000256" key="1">
    <source>
        <dbReference type="SAM" id="MobiDB-lite"/>
    </source>
</evidence>
<dbReference type="Proteomes" id="UP000826656">
    <property type="component" value="Unassembled WGS sequence"/>
</dbReference>
<reference evidence="2 3" key="1">
    <citation type="journal article" date="2021" name="bioRxiv">
        <title>Chromosome-scale and haplotype-resolved genome assembly of a tetraploid potato cultivar.</title>
        <authorList>
            <person name="Sun H."/>
            <person name="Jiao W.-B."/>
            <person name="Krause K."/>
            <person name="Campoy J.A."/>
            <person name="Goel M."/>
            <person name="Folz-Donahue K."/>
            <person name="Kukat C."/>
            <person name="Huettel B."/>
            <person name="Schneeberger K."/>
        </authorList>
    </citation>
    <scope>NUCLEOTIDE SEQUENCE [LARGE SCALE GENOMIC DNA]</scope>
    <source>
        <strain evidence="2">SolTubOtavaFocal</strain>
        <tissue evidence="2">Leaves</tissue>
    </source>
</reference>
<name>A0ABQ7USH2_SOLTU</name>
<comment type="caution">
    <text evidence="2">The sequence shown here is derived from an EMBL/GenBank/DDBJ whole genome shotgun (WGS) entry which is preliminary data.</text>
</comment>
<dbReference type="EMBL" id="JAIVGD010000018">
    <property type="protein sequence ID" value="KAH0754758.1"/>
    <property type="molecule type" value="Genomic_DNA"/>
</dbReference>